<organism evidence="1">
    <name type="scientific">Anguilla anguilla</name>
    <name type="common">European freshwater eel</name>
    <name type="synonym">Muraena anguilla</name>
    <dbReference type="NCBI Taxonomy" id="7936"/>
    <lineage>
        <taxon>Eukaryota</taxon>
        <taxon>Metazoa</taxon>
        <taxon>Chordata</taxon>
        <taxon>Craniata</taxon>
        <taxon>Vertebrata</taxon>
        <taxon>Euteleostomi</taxon>
        <taxon>Actinopterygii</taxon>
        <taxon>Neopterygii</taxon>
        <taxon>Teleostei</taxon>
        <taxon>Anguilliformes</taxon>
        <taxon>Anguillidae</taxon>
        <taxon>Anguilla</taxon>
    </lineage>
</organism>
<reference evidence="1" key="2">
    <citation type="journal article" date="2015" name="Fish Shellfish Immunol.">
        <title>Early steps in the European eel (Anguilla anguilla)-Vibrio vulnificus interaction in the gills: Role of the RtxA13 toxin.</title>
        <authorList>
            <person name="Callol A."/>
            <person name="Pajuelo D."/>
            <person name="Ebbesson L."/>
            <person name="Teles M."/>
            <person name="MacKenzie S."/>
            <person name="Amaro C."/>
        </authorList>
    </citation>
    <scope>NUCLEOTIDE SEQUENCE</scope>
</reference>
<sequence length="74" mass="8715">MMLDNVVEPECHSCAFWLLPLVHVHTVHTFRIYLFKLLINWINQTFPQSIRTISVMSFLLAFPGQQNSPFQIRV</sequence>
<reference evidence="1" key="1">
    <citation type="submission" date="2014-11" db="EMBL/GenBank/DDBJ databases">
        <authorList>
            <person name="Amaro Gonzalez C."/>
        </authorList>
    </citation>
    <scope>NUCLEOTIDE SEQUENCE</scope>
</reference>
<protein>
    <submittedName>
        <fullName evidence="1">Uncharacterized protein</fullName>
    </submittedName>
</protein>
<accession>A0A0E9XYY8</accession>
<dbReference type="AlphaFoldDB" id="A0A0E9XYY8"/>
<proteinExistence type="predicted"/>
<name>A0A0E9XYY8_ANGAN</name>
<evidence type="ECO:0000313" key="1">
    <source>
        <dbReference type="EMBL" id="JAI07076.1"/>
    </source>
</evidence>
<dbReference type="EMBL" id="GBXM01001502">
    <property type="protein sequence ID" value="JAI07076.1"/>
    <property type="molecule type" value="Transcribed_RNA"/>
</dbReference>